<feature type="transmembrane region" description="Helical" evidence="1">
    <location>
        <begin position="130"/>
        <end position="153"/>
    </location>
</feature>
<accession>A0A3M7SZ54</accession>
<evidence type="ECO:0000313" key="3">
    <source>
        <dbReference type="Proteomes" id="UP000276133"/>
    </source>
</evidence>
<gene>
    <name evidence="2" type="ORF">BpHYR1_035053</name>
</gene>
<keyword evidence="1" id="KW-0472">Membrane</keyword>
<dbReference type="AlphaFoldDB" id="A0A3M7SZ54"/>
<dbReference type="Proteomes" id="UP000276133">
    <property type="component" value="Unassembled WGS sequence"/>
</dbReference>
<name>A0A3M7SZ54_BRAPC</name>
<feature type="transmembrane region" description="Helical" evidence="1">
    <location>
        <begin position="6"/>
        <end position="25"/>
    </location>
</feature>
<organism evidence="2 3">
    <name type="scientific">Brachionus plicatilis</name>
    <name type="common">Marine rotifer</name>
    <name type="synonym">Brachionus muelleri</name>
    <dbReference type="NCBI Taxonomy" id="10195"/>
    <lineage>
        <taxon>Eukaryota</taxon>
        <taxon>Metazoa</taxon>
        <taxon>Spiralia</taxon>
        <taxon>Gnathifera</taxon>
        <taxon>Rotifera</taxon>
        <taxon>Eurotatoria</taxon>
        <taxon>Monogononta</taxon>
        <taxon>Pseudotrocha</taxon>
        <taxon>Ploima</taxon>
        <taxon>Brachionidae</taxon>
        <taxon>Brachionus</taxon>
    </lineage>
</organism>
<keyword evidence="1" id="KW-1133">Transmembrane helix</keyword>
<evidence type="ECO:0000256" key="1">
    <source>
        <dbReference type="SAM" id="Phobius"/>
    </source>
</evidence>
<comment type="caution">
    <text evidence="2">The sequence shown here is derived from an EMBL/GenBank/DDBJ whole genome shotgun (WGS) entry which is preliminary data.</text>
</comment>
<keyword evidence="3" id="KW-1185">Reference proteome</keyword>
<keyword evidence="1" id="KW-0812">Transmembrane</keyword>
<evidence type="ECO:0000313" key="2">
    <source>
        <dbReference type="EMBL" id="RNA41054.1"/>
    </source>
</evidence>
<sequence>MSGEFLTAGCSLKLFLTVSLIIFLCRNKNCQTYHRDYLSRFGCWNRCEGIVLNIPKLPKDAKEASDGAAVNELENDGYSAQAGNEKFDKVKAGAAEGAGAGAAEGAGAGAAEGAGAGAAEGAGAADIFQIMIFMLLFICFNIFNQYCILMLLYPLNLTLRVFTIFRNIKWIVSELDTNKQKF</sequence>
<protein>
    <submittedName>
        <fullName evidence="2">Uncharacterized protein</fullName>
    </submittedName>
</protein>
<dbReference type="EMBL" id="REGN01000561">
    <property type="protein sequence ID" value="RNA41054.1"/>
    <property type="molecule type" value="Genomic_DNA"/>
</dbReference>
<reference evidence="2 3" key="1">
    <citation type="journal article" date="2018" name="Sci. Rep.">
        <title>Genomic signatures of local adaptation to the degree of environmental predictability in rotifers.</title>
        <authorList>
            <person name="Franch-Gras L."/>
            <person name="Hahn C."/>
            <person name="Garcia-Roger E.M."/>
            <person name="Carmona M.J."/>
            <person name="Serra M."/>
            <person name="Gomez A."/>
        </authorList>
    </citation>
    <scope>NUCLEOTIDE SEQUENCE [LARGE SCALE GENOMIC DNA]</scope>
    <source>
        <strain evidence="2">HYR1</strain>
    </source>
</reference>
<proteinExistence type="predicted"/>